<dbReference type="SUPFAM" id="SSF53474">
    <property type="entry name" value="alpha/beta-Hydrolases"/>
    <property type="match status" value="1"/>
</dbReference>
<comment type="caution">
    <text evidence="2">The sequence shown here is derived from an EMBL/GenBank/DDBJ whole genome shotgun (WGS) entry which is preliminary data.</text>
</comment>
<dbReference type="Pfam" id="PF12697">
    <property type="entry name" value="Abhydrolase_6"/>
    <property type="match status" value="1"/>
</dbReference>
<name>A0A8K0KYX6_9PEZI</name>
<accession>A0A8K0KYX6</accession>
<proteinExistence type="predicted"/>
<evidence type="ECO:0000313" key="2">
    <source>
        <dbReference type="EMBL" id="KAG8625128.1"/>
    </source>
</evidence>
<feature type="domain" description="AB hydrolase-1" evidence="1">
    <location>
        <begin position="89"/>
        <end position="329"/>
    </location>
</feature>
<dbReference type="OrthoDB" id="2152248at2759"/>
<gene>
    <name evidence="2" type="ORF">KVT40_006879</name>
</gene>
<reference evidence="2" key="1">
    <citation type="submission" date="2021-07" db="EMBL/GenBank/DDBJ databases">
        <title>Elsinoe batatas strain:CRI-CJ2 Genome sequencing and assembly.</title>
        <authorList>
            <person name="Huang L."/>
        </authorList>
    </citation>
    <scope>NUCLEOTIDE SEQUENCE</scope>
    <source>
        <strain evidence="2">CRI-CJ2</strain>
    </source>
</reference>
<dbReference type="AlphaFoldDB" id="A0A8K0KYX6"/>
<dbReference type="InterPro" id="IPR029058">
    <property type="entry name" value="AB_hydrolase_fold"/>
</dbReference>
<dbReference type="EMBL" id="JAESVG020000008">
    <property type="protein sequence ID" value="KAG8625128.1"/>
    <property type="molecule type" value="Genomic_DNA"/>
</dbReference>
<organism evidence="2 3">
    <name type="scientific">Elsinoe batatas</name>
    <dbReference type="NCBI Taxonomy" id="2601811"/>
    <lineage>
        <taxon>Eukaryota</taxon>
        <taxon>Fungi</taxon>
        <taxon>Dikarya</taxon>
        <taxon>Ascomycota</taxon>
        <taxon>Pezizomycotina</taxon>
        <taxon>Dothideomycetes</taxon>
        <taxon>Dothideomycetidae</taxon>
        <taxon>Myriangiales</taxon>
        <taxon>Elsinoaceae</taxon>
        <taxon>Elsinoe</taxon>
    </lineage>
</organism>
<keyword evidence="3" id="KW-1185">Reference proteome</keyword>
<dbReference type="InterPro" id="IPR000073">
    <property type="entry name" value="AB_hydrolase_1"/>
</dbReference>
<sequence>MAATNNPMISGSMASVPNPNPVSSTTFHVAGILTTVYGLDLLPSPSQVSSVALLWLLHPRLQAQECMAPVAAAAIREWYSKGGDRKTGLIAVAFDQRNHGTRSVDKLANEAWRQGNKRHALDMFSIYHGTARDVSTLLDYLPAYIFPHDERTITQNLVLGISLGGHAAWHCLLQEPRITTAIAVIGCPDYTRLMTDRAAKSKLPTYVTSSPPGRNFIGSEDFPKSLMEQVEKYDPAGLLLGELDMVTGDDWKHEPSHTEKVRLQPILRDKLGGKKILCLSGGADKLVPYACGEPFLRWLENATKQGGWWSDGGFQLEDFVDPGAGHEYSAEMRKRAVAYICRALAEDDGIKSKM</sequence>
<dbReference type="PANTHER" id="PTHR47381:SF3">
    <property type="entry name" value="ALPHA_BETA-HYDROLASES SUPERFAMILY PROTEIN"/>
    <property type="match status" value="1"/>
</dbReference>
<evidence type="ECO:0000259" key="1">
    <source>
        <dbReference type="Pfam" id="PF12697"/>
    </source>
</evidence>
<protein>
    <recommendedName>
        <fullName evidence="1">AB hydrolase-1 domain-containing protein</fullName>
    </recommendedName>
</protein>
<dbReference type="PANTHER" id="PTHR47381">
    <property type="entry name" value="ALPHA/BETA-HYDROLASES SUPERFAMILY PROTEIN"/>
    <property type="match status" value="1"/>
</dbReference>
<dbReference type="Gene3D" id="3.40.50.1820">
    <property type="entry name" value="alpha/beta hydrolase"/>
    <property type="match status" value="1"/>
</dbReference>
<dbReference type="Proteomes" id="UP000809789">
    <property type="component" value="Unassembled WGS sequence"/>
</dbReference>
<evidence type="ECO:0000313" key="3">
    <source>
        <dbReference type="Proteomes" id="UP000809789"/>
    </source>
</evidence>